<dbReference type="OrthoDB" id="9795666at2"/>
<dbReference type="InterPro" id="IPR039425">
    <property type="entry name" value="RNA_pol_sigma-70-like"/>
</dbReference>
<keyword evidence="1" id="KW-0805">Transcription regulation</keyword>
<gene>
    <name evidence="5" type="ORF">FPL22_15120</name>
</gene>
<evidence type="ECO:0000313" key="5">
    <source>
        <dbReference type="EMBL" id="TSJ77419.1"/>
    </source>
</evidence>
<evidence type="ECO:0000313" key="6">
    <source>
        <dbReference type="Proteomes" id="UP000315648"/>
    </source>
</evidence>
<evidence type="ECO:0008006" key="7">
    <source>
        <dbReference type="Google" id="ProtNLM"/>
    </source>
</evidence>
<dbReference type="EMBL" id="VMBG01000002">
    <property type="protein sequence ID" value="TSJ77419.1"/>
    <property type="molecule type" value="Genomic_DNA"/>
</dbReference>
<dbReference type="SUPFAM" id="SSF88946">
    <property type="entry name" value="Sigma2 domain of RNA polymerase sigma factors"/>
    <property type="match status" value="1"/>
</dbReference>
<dbReference type="GO" id="GO:0006352">
    <property type="term" value="P:DNA-templated transcription initiation"/>
    <property type="evidence" value="ECO:0007669"/>
    <property type="project" value="InterPro"/>
</dbReference>
<protein>
    <recommendedName>
        <fullName evidence="7">Sigma-70 family RNA polymerase sigma factor</fullName>
    </recommendedName>
</protein>
<dbReference type="PANTHER" id="PTHR43133:SF8">
    <property type="entry name" value="RNA POLYMERASE SIGMA FACTOR HI_1459-RELATED"/>
    <property type="match status" value="1"/>
</dbReference>
<reference evidence="5 6" key="1">
    <citation type="submission" date="2019-07" db="EMBL/GenBank/DDBJ databases">
        <title>Description of 53C-WASEF.</title>
        <authorList>
            <person name="Pitt A."/>
            <person name="Hahn M.W."/>
        </authorList>
    </citation>
    <scope>NUCLEOTIDE SEQUENCE [LARGE SCALE GENOMIC DNA]</scope>
    <source>
        <strain evidence="5 6">53C-WASEF</strain>
    </source>
</reference>
<name>A0A556QLA0_9BACT</name>
<dbReference type="AlphaFoldDB" id="A0A556QLA0"/>
<evidence type="ECO:0000256" key="2">
    <source>
        <dbReference type="ARBA" id="ARBA00023082"/>
    </source>
</evidence>
<keyword evidence="3" id="KW-0238">DNA-binding</keyword>
<keyword evidence="4" id="KW-0804">Transcription</keyword>
<dbReference type="RefSeq" id="WP_144353821.1">
    <property type="nucleotide sequence ID" value="NZ_CBCRVV010000008.1"/>
</dbReference>
<accession>A0A556QLA0</accession>
<sequence length="198" mass="22364">MNFPIGALTSADADTALMNDYQHGDSSAFLTLIRKHNRAIFHLAHSLVRNEVAAENITQQVFARARRHINQGHCPVSISHWLYYATLRFSRHHQWHAERRLRVRRMSTGNVNPAPAFNLQVFARVIATQPGKIEPRDSELLALHHVLGLAVGEIARLLRTHPYETSNRLIWARERVLKLSGIQSFDAEGSHAALAMSA</sequence>
<evidence type="ECO:0000256" key="3">
    <source>
        <dbReference type="ARBA" id="ARBA00023125"/>
    </source>
</evidence>
<dbReference type="GO" id="GO:0016987">
    <property type="term" value="F:sigma factor activity"/>
    <property type="evidence" value="ECO:0007669"/>
    <property type="project" value="UniProtKB-KW"/>
</dbReference>
<comment type="caution">
    <text evidence="5">The sequence shown here is derived from an EMBL/GenBank/DDBJ whole genome shotgun (WGS) entry which is preliminary data.</text>
</comment>
<evidence type="ECO:0000256" key="4">
    <source>
        <dbReference type="ARBA" id="ARBA00023163"/>
    </source>
</evidence>
<dbReference type="GO" id="GO:0003677">
    <property type="term" value="F:DNA binding"/>
    <property type="evidence" value="ECO:0007669"/>
    <property type="project" value="UniProtKB-KW"/>
</dbReference>
<evidence type="ECO:0000256" key="1">
    <source>
        <dbReference type="ARBA" id="ARBA00023015"/>
    </source>
</evidence>
<dbReference type="Proteomes" id="UP000315648">
    <property type="component" value="Unassembled WGS sequence"/>
</dbReference>
<keyword evidence="2" id="KW-0731">Sigma factor</keyword>
<dbReference type="InterPro" id="IPR013325">
    <property type="entry name" value="RNA_pol_sigma_r2"/>
</dbReference>
<proteinExistence type="predicted"/>
<organism evidence="5 6">
    <name type="scientific">Rariglobus hedericola</name>
    <dbReference type="NCBI Taxonomy" id="2597822"/>
    <lineage>
        <taxon>Bacteria</taxon>
        <taxon>Pseudomonadati</taxon>
        <taxon>Verrucomicrobiota</taxon>
        <taxon>Opitutia</taxon>
        <taxon>Opitutales</taxon>
        <taxon>Opitutaceae</taxon>
        <taxon>Rariglobus</taxon>
    </lineage>
</organism>
<dbReference type="Gene3D" id="1.10.1740.10">
    <property type="match status" value="1"/>
</dbReference>
<keyword evidence="6" id="KW-1185">Reference proteome</keyword>
<dbReference type="PANTHER" id="PTHR43133">
    <property type="entry name" value="RNA POLYMERASE ECF-TYPE SIGMA FACTO"/>
    <property type="match status" value="1"/>
</dbReference>